<dbReference type="PANTHER" id="PTHR24074">
    <property type="entry name" value="CO-CHAPERONE PROTEIN DJLA"/>
    <property type="match status" value="1"/>
</dbReference>
<keyword evidence="2" id="KW-1133">Transmembrane helix</keyword>
<accession>A0AAW4L6H4</accession>
<evidence type="ECO:0000256" key="2">
    <source>
        <dbReference type="SAM" id="Phobius"/>
    </source>
</evidence>
<feature type="transmembrane region" description="Helical" evidence="2">
    <location>
        <begin position="155"/>
        <end position="172"/>
    </location>
</feature>
<dbReference type="CDD" id="cd06257">
    <property type="entry name" value="DnaJ"/>
    <property type="match status" value="1"/>
</dbReference>
<dbReference type="AlphaFoldDB" id="A0AAW4L6H4"/>
<keyword evidence="2" id="KW-0472">Membrane</keyword>
<feature type="domain" description="J" evidence="3">
    <location>
        <begin position="9"/>
        <end position="84"/>
    </location>
</feature>
<organism evidence="4 5">
    <name type="scientific">Geoanaerobacter pelophilus</name>
    <dbReference type="NCBI Taxonomy" id="60036"/>
    <lineage>
        <taxon>Bacteria</taxon>
        <taxon>Pseudomonadati</taxon>
        <taxon>Thermodesulfobacteriota</taxon>
        <taxon>Desulfuromonadia</taxon>
        <taxon>Geobacterales</taxon>
        <taxon>Geobacteraceae</taxon>
        <taxon>Geoanaerobacter</taxon>
    </lineage>
</organism>
<name>A0AAW4L6H4_9BACT</name>
<protein>
    <submittedName>
        <fullName evidence="4">DnaJ domain-containing protein</fullName>
    </submittedName>
</protein>
<dbReference type="InterPro" id="IPR036869">
    <property type="entry name" value="J_dom_sf"/>
</dbReference>
<dbReference type="RefSeq" id="WP_214170601.1">
    <property type="nucleotide sequence ID" value="NZ_JAHCVJ010000002.1"/>
</dbReference>
<keyword evidence="5" id="KW-1185">Reference proteome</keyword>
<reference evidence="4 5" key="1">
    <citation type="submission" date="2021-05" db="EMBL/GenBank/DDBJ databases">
        <title>The draft genome of Geobacter pelophilus DSM 12255.</title>
        <authorList>
            <person name="Xu Z."/>
            <person name="Masuda Y."/>
            <person name="Itoh H."/>
            <person name="Senoo K."/>
        </authorList>
    </citation>
    <scope>NUCLEOTIDE SEQUENCE [LARGE SCALE GENOMIC DNA]</scope>
    <source>
        <strain evidence="4 5">DSM 12255</strain>
    </source>
</reference>
<gene>
    <name evidence="4" type="ORF">KI809_05830</name>
</gene>
<evidence type="ECO:0000256" key="1">
    <source>
        <dbReference type="SAM" id="MobiDB-lite"/>
    </source>
</evidence>
<dbReference type="SUPFAM" id="SSF46565">
    <property type="entry name" value="Chaperone J-domain"/>
    <property type="match status" value="1"/>
</dbReference>
<proteinExistence type="predicted"/>
<dbReference type="Gene3D" id="1.10.287.110">
    <property type="entry name" value="DnaJ domain"/>
    <property type="match status" value="1"/>
</dbReference>
<feature type="transmembrane region" description="Helical" evidence="2">
    <location>
        <begin position="184"/>
        <end position="205"/>
    </location>
</feature>
<evidence type="ECO:0000313" key="4">
    <source>
        <dbReference type="EMBL" id="MBT0663816.1"/>
    </source>
</evidence>
<dbReference type="InterPro" id="IPR001623">
    <property type="entry name" value="DnaJ_domain"/>
</dbReference>
<sequence length="286" mass="30330">MTDIKTIKWAYATLGISFGATGKEAKQAYRELVMVWHPDRFQNDARLQHRALEMLKNINEAYELVRAEIAKGVNSHPGDYAEFSGAPVLQPQEPQGSPCSDNAGPALRKNAAHFDYLGGHVLQMFTAWQNLVFLSFVVIVMGMSTARFGSMLSGAGYALELLALPTIFAIACNVSRLRSNKTTWAAYVAIVCVSAVIVMIDSIAYRNEAKEAAFYGSTPPGDAAGSAGVYRGGLPGSYPGEALSVGPSKVPSGPVSPRSPYVEAPSAPVVPEAPAAPVAPMAAPAR</sequence>
<dbReference type="SMART" id="SM00271">
    <property type="entry name" value="DnaJ"/>
    <property type="match status" value="1"/>
</dbReference>
<keyword evidence="2" id="KW-0812">Transmembrane</keyword>
<dbReference type="Proteomes" id="UP000811899">
    <property type="component" value="Unassembled WGS sequence"/>
</dbReference>
<evidence type="ECO:0000259" key="3">
    <source>
        <dbReference type="PROSITE" id="PS50076"/>
    </source>
</evidence>
<dbReference type="PRINTS" id="PR00625">
    <property type="entry name" value="JDOMAIN"/>
</dbReference>
<dbReference type="Pfam" id="PF00226">
    <property type="entry name" value="DnaJ"/>
    <property type="match status" value="1"/>
</dbReference>
<dbReference type="EMBL" id="JAHCVJ010000002">
    <property type="protein sequence ID" value="MBT0663816.1"/>
    <property type="molecule type" value="Genomic_DNA"/>
</dbReference>
<feature type="region of interest" description="Disordered" evidence="1">
    <location>
        <begin position="244"/>
        <end position="286"/>
    </location>
</feature>
<evidence type="ECO:0000313" key="5">
    <source>
        <dbReference type="Proteomes" id="UP000811899"/>
    </source>
</evidence>
<dbReference type="PROSITE" id="PS50076">
    <property type="entry name" value="DNAJ_2"/>
    <property type="match status" value="1"/>
</dbReference>
<dbReference type="InterPro" id="IPR050817">
    <property type="entry name" value="DjlA_DnaK_co-chaperone"/>
</dbReference>
<comment type="caution">
    <text evidence="4">The sequence shown here is derived from an EMBL/GenBank/DDBJ whole genome shotgun (WGS) entry which is preliminary data.</text>
</comment>